<accession>A0AAW6TPJ1</accession>
<evidence type="ECO:0000313" key="3">
    <source>
        <dbReference type="EMBL" id="MDI6447465.1"/>
    </source>
</evidence>
<protein>
    <submittedName>
        <fullName evidence="3">Serine hydrolase domain-containing protein</fullName>
        <ecNumber evidence="3">3.1.1.103</ecNumber>
    </submittedName>
</protein>
<dbReference type="EMBL" id="JASCXX010000001">
    <property type="protein sequence ID" value="MDI6447465.1"/>
    <property type="molecule type" value="Genomic_DNA"/>
</dbReference>
<dbReference type="SUPFAM" id="SSF56601">
    <property type="entry name" value="beta-lactamase/transpeptidase-like"/>
    <property type="match status" value="1"/>
</dbReference>
<evidence type="ECO:0000259" key="2">
    <source>
        <dbReference type="Pfam" id="PF00144"/>
    </source>
</evidence>
<dbReference type="InterPro" id="IPR012338">
    <property type="entry name" value="Beta-lactam/transpept-like"/>
</dbReference>
<sequence length="429" mass="46204">MTNSRGVRLCVLAVLLMLAPLVSAQGLSKASPESVGLSQERLDRITAAMQGHVDDGRLAGAVALVARKGRVAYLRSVGMQDREKGVAMEPDTIFRIASMSKAITSVAAMMLYEEGRFELKDPVSKFIPEFGDVKVLASAGDGSARDGVVAAKRPITIRHLLTHTSGLTYHWDARVGALYAEAGITHGLIQDETPLAEAMKKLARIPLVHQPGEAYTYSLSTDVLGRVVEVAGGIPFDEFLQKRIFEPLRMNDTAFRLPAGKGSRLAAVYGADPDGELPRLPDGAIGDGDMRISVTYPHAGTHRYWSGGGGLCSTVPDYARFIQMLLNGGELDGVRLLSRKTVELMTADHVGELNRDSGFGLGFGITRSLREAGESTSVGAYRWGGFWYTTFFIDPAEQMIGVCMAQVYPAGNATLNSQFEALAHQAIID</sequence>
<gene>
    <name evidence="3" type="ORF">QJ522_00290</name>
</gene>
<name>A0AAW6TPJ1_9BACT</name>
<comment type="caution">
    <text evidence="3">The sequence shown here is derived from an EMBL/GenBank/DDBJ whole genome shotgun (WGS) entry which is preliminary data.</text>
</comment>
<feature type="chain" id="PRO_5043958580" evidence="1">
    <location>
        <begin position="25"/>
        <end position="429"/>
    </location>
</feature>
<proteinExistence type="predicted"/>
<dbReference type="InterPro" id="IPR001466">
    <property type="entry name" value="Beta-lactam-related"/>
</dbReference>
<dbReference type="PANTHER" id="PTHR43283">
    <property type="entry name" value="BETA-LACTAMASE-RELATED"/>
    <property type="match status" value="1"/>
</dbReference>
<keyword evidence="4" id="KW-1185">Reference proteome</keyword>
<evidence type="ECO:0000313" key="4">
    <source>
        <dbReference type="Proteomes" id="UP001431776"/>
    </source>
</evidence>
<dbReference type="Pfam" id="PF00144">
    <property type="entry name" value="Beta-lactamase"/>
    <property type="match status" value="1"/>
</dbReference>
<dbReference type="InterPro" id="IPR050789">
    <property type="entry name" value="Diverse_Enzym_Activities"/>
</dbReference>
<dbReference type="EC" id="3.1.1.103" evidence="3"/>
<evidence type="ECO:0000256" key="1">
    <source>
        <dbReference type="SAM" id="SignalP"/>
    </source>
</evidence>
<organism evidence="3 4">
    <name type="scientific">Anaerobaca lacustris</name>
    <dbReference type="NCBI Taxonomy" id="3044600"/>
    <lineage>
        <taxon>Bacteria</taxon>
        <taxon>Pseudomonadati</taxon>
        <taxon>Planctomycetota</taxon>
        <taxon>Phycisphaerae</taxon>
        <taxon>Sedimentisphaerales</taxon>
        <taxon>Anaerobacaceae</taxon>
        <taxon>Anaerobaca</taxon>
    </lineage>
</organism>
<dbReference type="GO" id="GO:0016787">
    <property type="term" value="F:hydrolase activity"/>
    <property type="evidence" value="ECO:0007669"/>
    <property type="project" value="UniProtKB-KW"/>
</dbReference>
<keyword evidence="1" id="KW-0732">Signal</keyword>
<keyword evidence="3" id="KW-0378">Hydrolase</keyword>
<dbReference type="RefSeq" id="WP_349242875.1">
    <property type="nucleotide sequence ID" value="NZ_JASCXX010000001.1"/>
</dbReference>
<dbReference type="PANTHER" id="PTHR43283:SF3">
    <property type="entry name" value="BETA-LACTAMASE FAMILY PROTEIN (AFU_ORTHOLOGUE AFUA_5G07500)"/>
    <property type="match status" value="1"/>
</dbReference>
<feature type="domain" description="Beta-lactamase-related" evidence="2">
    <location>
        <begin position="47"/>
        <end position="421"/>
    </location>
</feature>
<dbReference type="Proteomes" id="UP001431776">
    <property type="component" value="Unassembled WGS sequence"/>
</dbReference>
<dbReference type="AlphaFoldDB" id="A0AAW6TPJ1"/>
<dbReference type="Gene3D" id="3.40.710.10">
    <property type="entry name" value="DD-peptidase/beta-lactamase superfamily"/>
    <property type="match status" value="1"/>
</dbReference>
<reference evidence="3" key="1">
    <citation type="submission" date="2023-05" db="EMBL/GenBank/DDBJ databases">
        <title>Anaerotaeda fermentans gen. nov., sp. nov., a novel anaerobic planctomycete of the new family within the order Sedimentisphaerales isolated from Taman Peninsula, Russia.</title>
        <authorList>
            <person name="Khomyakova M.A."/>
            <person name="Merkel A.Y."/>
            <person name="Slobodkin A.I."/>
        </authorList>
    </citation>
    <scope>NUCLEOTIDE SEQUENCE</scope>
    <source>
        <strain evidence="3">M17dextr</strain>
    </source>
</reference>
<feature type="signal peptide" evidence="1">
    <location>
        <begin position="1"/>
        <end position="24"/>
    </location>
</feature>